<dbReference type="AlphaFoldDB" id="A0A5P0YXI0"/>
<dbReference type="RefSeq" id="WP_143651187.1">
    <property type="nucleotide sequence ID" value="NZ_JABJWZ010000395.1"/>
</dbReference>
<dbReference type="InterPro" id="IPR009057">
    <property type="entry name" value="Homeodomain-like_sf"/>
</dbReference>
<dbReference type="GO" id="GO:0003700">
    <property type="term" value="F:DNA-binding transcription factor activity"/>
    <property type="evidence" value="ECO:0007669"/>
    <property type="project" value="TreeGrafter"/>
</dbReference>
<keyword evidence="3" id="KW-0804">Transcription</keyword>
<evidence type="ECO:0000313" key="11">
    <source>
        <dbReference type="Proteomes" id="UP000517765"/>
    </source>
</evidence>
<dbReference type="Proteomes" id="UP000525686">
    <property type="component" value="Unassembled WGS sequence"/>
</dbReference>
<feature type="region of interest" description="Disordered" evidence="5">
    <location>
        <begin position="205"/>
        <end position="238"/>
    </location>
</feature>
<keyword evidence="10" id="KW-1185">Reference proteome</keyword>
<evidence type="ECO:0000256" key="1">
    <source>
        <dbReference type="ARBA" id="ARBA00023015"/>
    </source>
</evidence>
<reference evidence="9 10" key="1">
    <citation type="submission" date="2019-10" db="EMBL/GenBank/DDBJ databases">
        <title>Streptomyces sp. nov., a novel actinobacterium isolated from alkaline environment.</title>
        <authorList>
            <person name="Golinska P."/>
        </authorList>
    </citation>
    <scope>NUCLEOTIDE SEQUENCE [LARGE SCALE GENOMIC DNA]</scope>
    <source>
        <strain evidence="9 10">OF1</strain>
    </source>
</reference>
<name>A0A5P0YXI0_9ACTN</name>
<reference evidence="7" key="3">
    <citation type="journal article" name="Syst. Appl. Microbiol.">
        <title>Streptomyces alkaliterrae sp. nov., isolated from an alkaline soil, and emended descriptions of Streptomyces alkaliphilus, Streptomyces calidiresistens and Streptomyces durbertensis.</title>
        <authorList>
            <person name="Swiecimska M."/>
            <person name="Golinska P."/>
            <person name="Nouioui I."/>
            <person name="Wypij M."/>
            <person name="Rai M."/>
            <person name="Sangal V."/>
            <person name="Goodfellow M."/>
        </authorList>
    </citation>
    <scope>NUCLEOTIDE SEQUENCE</scope>
    <source>
        <strain evidence="7">OF3</strain>
        <strain evidence="8">OF8</strain>
    </source>
</reference>
<feature type="domain" description="HTH tetR-type" evidence="6">
    <location>
        <begin position="10"/>
        <end position="70"/>
    </location>
</feature>
<keyword evidence="1" id="KW-0805">Transcription regulation</keyword>
<dbReference type="SUPFAM" id="SSF46689">
    <property type="entry name" value="Homeodomain-like"/>
    <property type="match status" value="1"/>
</dbReference>
<evidence type="ECO:0000256" key="4">
    <source>
        <dbReference type="PROSITE-ProRule" id="PRU00335"/>
    </source>
</evidence>
<keyword evidence="2 4" id="KW-0238">DNA-binding</keyword>
<dbReference type="Proteomes" id="UP000517765">
    <property type="component" value="Unassembled WGS sequence"/>
</dbReference>
<dbReference type="InterPro" id="IPR023772">
    <property type="entry name" value="DNA-bd_HTH_TetR-type_CS"/>
</dbReference>
<feature type="DNA-binding region" description="H-T-H motif" evidence="4">
    <location>
        <begin position="33"/>
        <end position="52"/>
    </location>
</feature>
<dbReference type="PROSITE" id="PS01081">
    <property type="entry name" value="HTH_TETR_1"/>
    <property type="match status" value="1"/>
</dbReference>
<protein>
    <submittedName>
        <fullName evidence="9">TetR family transcriptional regulator</fullName>
    </submittedName>
</protein>
<evidence type="ECO:0000313" key="7">
    <source>
        <dbReference type="EMBL" id="MBB1256580.1"/>
    </source>
</evidence>
<evidence type="ECO:0000313" key="8">
    <source>
        <dbReference type="EMBL" id="MBB1260581.1"/>
    </source>
</evidence>
<dbReference type="PANTHER" id="PTHR30055:SF238">
    <property type="entry name" value="MYCOFACTOCIN BIOSYNTHESIS TRANSCRIPTIONAL REGULATOR MFTR-RELATED"/>
    <property type="match status" value="1"/>
</dbReference>
<proteinExistence type="predicted"/>
<dbReference type="Pfam" id="PF00440">
    <property type="entry name" value="TetR_N"/>
    <property type="match status" value="1"/>
</dbReference>
<evidence type="ECO:0000313" key="9">
    <source>
        <dbReference type="EMBL" id="MQS04993.1"/>
    </source>
</evidence>
<dbReference type="PROSITE" id="PS50977">
    <property type="entry name" value="HTH_TETR_2"/>
    <property type="match status" value="1"/>
</dbReference>
<accession>A0A5P0YXI0</accession>
<dbReference type="Pfam" id="PF17754">
    <property type="entry name" value="TetR_C_14"/>
    <property type="match status" value="1"/>
</dbReference>
<dbReference type="EMBL" id="VJYK02000402">
    <property type="protein sequence ID" value="MQS04993.1"/>
    <property type="molecule type" value="Genomic_DNA"/>
</dbReference>
<dbReference type="PRINTS" id="PR00455">
    <property type="entry name" value="HTHTETR"/>
</dbReference>
<dbReference type="Gene3D" id="1.10.357.10">
    <property type="entry name" value="Tetracycline Repressor, domain 2"/>
    <property type="match status" value="1"/>
</dbReference>
<dbReference type="EMBL" id="JABJXA010000106">
    <property type="protein sequence ID" value="MBB1260581.1"/>
    <property type="molecule type" value="Genomic_DNA"/>
</dbReference>
<dbReference type="PANTHER" id="PTHR30055">
    <property type="entry name" value="HTH-TYPE TRANSCRIPTIONAL REGULATOR RUTR"/>
    <property type="match status" value="1"/>
</dbReference>
<dbReference type="Gene3D" id="1.10.10.60">
    <property type="entry name" value="Homeodomain-like"/>
    <property type="match status" value="1"/>
</dbReference>
<sequence length="238" mass="26107">MTGLRERKKLRTRNALIRTAHELFLSQGYERTTVEEIATSASVSERTFFRYFAGKEDVVFVVQEAVQERYLARFAARPAEEPPLVALRNAMDAGWREIGATIEEIVPADVYLRMWQLIETTPTLSALQLGRSQAMEDELAVAVARRVGVELAEDPRPRVLVAAFCGVLRTAMHVWGSTGNPDLDSARRQAGEYLDLLPSALSEDWGGTATSRSALPGARPPVPPGRALPGCPGHPVGK</sequence>
<evidence type="ECO:0000256" key="3">
    <source>
        <dbReference type="ARBA" id="ARBA00023163"/>
    </source>
</evidence>
<dbReference type="InterPro" id="IPR041347">
    <property type="entry name" value="MftR_C"/>
</dbReference>
<evidence type="ECO:0000259" key="6">
    <source>
        <dbReference type="PROSITE" id="PS50977"/>
    </source>
</evidence>
<dbReference type="EMBL" id="JABJWZ010000395">
    <property type="protein sequence ID" value="MBB1256580.1"/>
    <property type="molecule type" value="Genomic_DNA"/>
</dbReference>
<organism evidence="9 10">
    <name type="scientific">Streptomyces alkaliterrae</name>
    <dbReference type="NCBI Taxonomy" id="2213162"/>
    <lineage>
        <taxon>Bacteria</taxon>
        <taxon>Bacillati</taxon>
        <taxon>Actinomycetota</taxon>
        <taxon>Actinomycetes</taxon>
        <taxon>Kitasatosporales</taxon>
        <taxon>Streptomycetaceae</taxon>
        <taxon>Streptomyces</taxon>
    </lineage>
</organism>
<dbReference type="GO" id="GO:0000976">
    <property type="term" value="F:transcription cis-regulatory region binding"/>
    <property type="evidence" value="ECO:0007669"/>
    <property type="project" value="TreeGrafter"/>
</dbReference>
<comment type="caution">
    <text evidence="9">The sequence shown here is derived from an EMBL/GenBank/DDBJ whole genome shotgun (WGS) entry which is preliminary data.</text>
</comment>
<evidence type="ECO:0000313" key="12">
    <source>
        <dbReference type="Proteomes" id="UP000525686"/>
    </source>
</evidence>
<evidence type="ECO:0000256" key="5">
    <source>
        <dbReference type="SAM" id="MobiDB-lite"/>
    </source>
</evidence>
<dbReference type="InterPro" id="IPR050109">
    <property type="entry name" value="HTH-type_TetR-like_transc_reg"/>
</dbReference>
<reference evidence="11 12" key="2">
    <citation type="submission" date="2020-05" db="EMBL/GenBank/DDBJ databases">
        <title>Classification of alakaliphilic streptomycetes isolated from an alkaline soil next to Lonar Crater, India and a proposal for the recognition of Streptomyces alkaliterrae sp. nov.</title>
        <authorList>
            <person name="Golinska P."/>
        </authorList>
    </citation>
    <scope>NUCLEOTIDE SEQUENCE [LARGE SCALE GENOMIC DNA]</scope>
    <source>
        <strain evidence="12">OF3</strain>
        <strain evidence="11">OF8</strain>
    </source>
</reference>
<dbReference type="InterPro" id="IPR001647">
    <property type="entry name" value="HTH_TetR"/>
</dbReference>
<evidence type="ECO:0000256" key="2">
    <source>
        <dbReference type="ARBA" id="ARBA00023125"/>
    </source>
</evidence>
<gene>
    <name evidence="9" type="ORF">FNX44_024690</name>
    <name evidence="7" type="ORF">H3146_24995</name>
    <name evidence="8" type="ORF">H3147_17350</name>
</gene>
<dbReference type="Proteomes" id="UP000320857">
    <property type="component" value="Unassembled WGS sequence"/>
</dbReference>
<evidence type="ECO:0000313" key="10">
    <source>
        <dbReference type="Proteomes" id="UP000320857"/>
    </source>
</evidence>